<sequence>MAYAGDSVVYYEGVRAEDPLLSFGLHTSVNQLIVDVTEKQKESFRQRYEREAAQLRSKYQGLEPEFSDDDMNASLPEQDRKRGWQYPLTKTQQKKEFGCIPAEQQRFLWRLQDGHLDIVEDYLGNPKMRKSVDLNRYDAEGLTPLHHAAKLGRGDIVKALIAGNADPLLRDKVHGCTALDYAKSHGEAAEAVKAIQNFVV</sequence>
<dbReference type="InterPro" id="IPR036770">
    <property type="entry name" value="Ankyrin_rpt-contain_sf"/>
</dbReference>
<accession>A0AA36HRE3</accession>
<dbReference type="SMART" id="SM00248">
    <property type="entry name" value="ANK"/>
    <property type="match status" value="1"/>
</dbReference>
<dbReference type="InterPro" id="IPR002110">
    <property type="entry name" value="Ankyrin_rpt"/>
</dbReference>
<dbReference type="Gene3D" id="1.25.40.20">
    <property type="entry name" value="Ankyrin repeat-containing domain"/>
    <property type="match status" value="1"/>
</dbReference>
<evidence type="ECO:0000313" key="6">
    <source>
        <dbReference type="Proteomes" id="UP001178507"/>
    </source>
</evidence>
<dbReference type="PANTHER" id="PTHR24171:SF9">
    <property type="entry name" value="ANKYRIN REPEAT DOMAIN-CONTAINING PROTEIN 39"/>
    <property type="match status" value="1"/>
</dbReference>
<reference evidence="5" key="1">
    <citation type="submission" date="2023-08" db="EMBL/GenBank/DDBJ databases">
        <authorList>
            <person name="Chen Y."/>
            <person name="Shah S."/>
            <person name="Dougan E. K."/>
            <person name="Thang M."/>
            <person name="Chan C."/>
        </authorList>
    </citation>
    <scope>NUCLEOTIDE SEQUENCE</scope>
</reference>
<name>A0AA36HRE3_9DINO</name>
<gene>
    <name evidence="5" type="ORF">EVOR1521_LOCUS2856</name>
</gene>
<keyword evidence="1" id="KW-0677">Repeat</keyword>
<keyword evidence="2 3" id="KW-0040">ANK repeat</keyword>
<evidence type="ECO:0000256" key="2">
    <source>
        <dbReference type="ARBA" id="ARBA00023043"/>
    </source>
</evidence>
<protein>
    <submittedName>
        <fullName evidence="5">Uncharacterized protein</fullName>
    </submittedName>
</protein>
<evidence type="ECO:0000256" key="3">
    <source>
        <dbReference type="PROSITE-ProRule" id="PRU00023"/>
    </source>
</evidence>
<dbReference type="SUPFAM" id="SSF48403">
    <property type="entry name" value="Ankyrin repeat"/>
    <property type="match status" value="1"/>
</dbReference>
<evidence type="ECO:0000256" key="1">
    <source>
        <dbReference type="ARBA" id="ARBA00022737"/>
    </source>
</evidence>
<feature type="region of interest" description="Disordered" evidence="4">
    <location>
        <begin position="59"/>
        <end position="81"/>
    </location>
</feature>
<proteinExistence type="predicted"/>
<dbReference type="Proteomes" id="UP001178507">
    <property type="component" value="Unassembled WGS sequence"/>
</dbReference>
<evidence type="ECO:0000256" key="4">
    <source>
        <dbReference type="SAM" id="MobiDB-lite"/>
    </source>
</evidence>
<organism evidence="5 6">
    <name type="scientific">Effrenium voratum</name>
    <dbReference type="NCBI Taxonomy" id="2562239"/>
    <lineage>
        <taxon>Eukaryota</taxon>
        <taxon>Sar</taxon>
        <taxon>Alveolata</taxon>
        <taxon>Dinophyceae</taxon>
        <taxon>Suessiales</taxon>
        <taxon>Symbiodiniaceae</taxon>
        <taxon>Effrenium</taxon>
    </lineage>
</organism>
<feature type="repeat" description="ANK" evidence="3">
    <location>
        <begin position="140"/>
        <end position="172"/>
    </location>
</feature>
<dbReference type="Pfam" id="PF12796">
    <property type="entry name" value="Ank_2"/>
    <property type="match status" value="1"/>
</dbReference>
<dbReference type="PROSITE" id="PS50297">
    <property type="entry name" value="ANK_REP_REGION"/>
    <property type="match status" value="1"/>
</dbReference>
<dbReference type="PANTHER" id="PTHR24171">
    <property type="entry name" value="ANKYRIN REPEAT DOMAIN-CONTAINING PROTEIN 39-RELATED"/>
    <property type="match status" value="1"/>
</dbReference>
<keyword evidence="6" id="KW-1185">Reference proteome</keyword>
<comment type="caution">
    <text evidence="5">The sequence shown here is derived from an EMBL/GenBank/DDBJ whole genome shotgun (WGS) entry which is preliminary data.</text>
</comment>
<dbReference type="PROSITE" id="PS50088">
    <property type="entry name" value="ANK_REPEAT"/>
    <property type="match status" value="1"/>
</dbReference>
<evidence type="ECO:0000313" key="5">
    <source>
        <dbReference type="EMBL" id="CAJ1372873.1"/>
    </source>
</evidence>
<dbReference type="EMBL" id="CAUJNA010000160">
    <property type="protein sequence ID" value="CAJ1372873.1"/>
    <property type="molecule type" value="Genomic_DNA"/>
</dbReference>
<dbReference type="AlphaFoldDB" id="A0AA36HRE3"/>